<protein>
    <submittedName>
        <fullName evidence="1">Uncharacterized protein</fullName>
    </submittedName>
</protein>
<proteinExistence type="predicted"/>
<evidence type="ECO:0000313" key="1">
    <source>
        <dbReference type="EMBL" id="VEL39599.1"/>
    </source>
</evidence>
<reference evidence="1" key="1">
    <citation type="submission" date="2018-11" db="EMBL/GenBank/DDBJ databases">
        <authorList>
            <consortium name="Pathogen Informatics"/>
        </authorList>
    </citation>
    <scope>NUCLEOTIDE SEQUENCE</scope>
</reference>
<dbReference type="AlphaFoldDB" id="A0A3S5CUV1"/>
<keyword evidence="2" id="KW-1185">Reference proteome</keyword>
<accession>A0A3S5CUV1</accession>
<name>A0A3S5CUV1_9PLAT</name>
<dbReference type="EMBL" id="CAAALY010261843">
    <property type="protein sequence ID" value="VEL39599.1"/>
    <property type="molecule type" value="Genomic_DNA"/>
</dbReference>
<comment type="caution">
    <text evidence="1">The sequence shown here is derived from an EMBL/GenBank/DDBJ whole genome shotgun (WGS) entry which is preliminary data.</text>
</comment>
<organism evidence="1 2">
    <name type="scientific">Protopolystoma xenopodis</name>
    <dbReference type="NCBI Taxonomy" id="117903"/>
    <lineage>
        <taxon>Eukaryota</taxon>
        <taxon>Metazoa</taxon>
        <taxon>Spiralia</taxon>
        <taxon>Lophotrochozoa</taxon>
        <taxon>Platyhelminthes</taxon>
        <taxon>Monogenea</taxon>
        <taxon>Polyopisthocotylea</taxon>
        <taxon>Polystomatidea</taxon>
        <taxon>Polystomatidae</taxon>
        <taxon>Protopolystoma</taxon>
    </lineage>
</organism>
<dbReference type="Proteomes" id="UP000784294">
    <property type="component" value="Unassembled WGS sequence"/>
</dbReference>
<gene>
    <name evidence="1" type="ORF">PXEA_LOCUS33039</name>
</gene>
<evidence type="ECO:0000313" key="2">
    <source>
        <dbReference type="Proteomes" id="UP000784294"/>
    </source>
</evidence>
<sequence>MGTPFQKARPCEIEWKRQLYSCHCGKILLPVLHHLKRNRENTFPQYLLRVDGAIEPKSGVRTKGQWEIKGLTTGQKPYRSDGEACPFSERVKSLFTFRKRHPKCQYSTDTKVESELLGFETVVCSAQACKPDPIFSDSIHIRFPDAQIMRL</sequence>